<name>A0ABD0W5S6_DENTH</name>
<comment type="caution">
    <text evidence="1">The sequence shown here is derived from an EMBL/GenBank/DDBJ whole genome shotgun (WGS) entry which is preliminary data.</text>
</comment>
<keyword evidence="2" id="KW-1185">Reference proteome</keyword>
<dbReference type="Proteomes" id="UP001552299">
    <property type="component" value="Unassembled WGS sequence"/>
</dbReference>
<evidence type="ECO:0000313" key="2">
    <source>
        <dbReference type="Proteomes" id="UP001552299"/>
    </source>
</evidence>
<dbReference type="AlphaFoldDB" id="A0ABD0W5S6"/>
<gene>
    <name evidence="1" type="ORF">M5K25_002104</name>
</gene>
<sequence>MALGVFSTYLFKPFIPSPSVAHRAPCLPLHRNTSQTNSITATRAGDHMKLLCPINGLFLKRVANCIMDKPFHIWLNLISEMNDKVIYGYWMSPDLEDGWGFVVAVVDQLYSA</sequence>
<dbReference type="EMBL" id="JANQDX010000002">
    <property type="protein sequence ID" value="KAL0927883.1"/>
    <property type="molecule type" value="Genomic_DNA"/>
</dbReference>
<proteinExistence type="predicted"/>
<evidence type="ECO:0000313" key="1">
    <source>
        <dbReference type="EMBL" id="KAL0927883.1"/>
    </source>
</evidence>
<protein>
    <submittedName>
        <fullName evidence="1">Uncharacterized protein</fullName>
    </submittedName>
</protein>
<organism evidence="1 2">
    <name type="scientific">Dendrobium thyrsiflorum</name>
    <name type="common">Pinecone-like raceme dendrobium</name>
    <name type="synonym">Orchid</name>
    <dbReference type="NCBI Taxonomy" id="117978"/>
    <lineage>
        <taxon>Eukaryota</taxon>
        <taxon>Viridiplantae</taxon>
        <taxon>Streptophyta</taxon>
        <taxon>Embryophyta</taxon>
        <taxon>Tracheophyta</taxon>
        <taxon>Spermatophyta</taxon>
        <taxon>Magnoliopsida</taxon>
        <taxon>Liliopsida</taxon>
        <taxon>Asparagales</taxon>
        <taxon>Orchidaceae</taxon>
        <taxon>Epidendroideae</taxon>
        <taxon>Malaxideae</taxon>
        <taxon>Dendrobiinae</taxon>
        <taxon>Dendrobium</taxon>
    </lineage>
</organism>
<accession>A0ABD0W5S6</accession>
<reference evidence="1 2" key="1">
    <citation type="journal article" date="2024" name="Plant Biotechnol. J.">
        <title>Dendrobium thyrsiflorum genome and its molecular insights into genes involved in important horticultural traits.</title>
        <authorList>
            <person name="Chen B."/>
            <person name="Wang J.Y."/>
            <person name="Zheng P.J."/>
            <person name="Li K.L."/>
            <person name="Liang Y.M."/>
            <person name="Chen X.F."/>
            <person name="Zhang C."/>
            <person name="Zhao X."/>
            <person name="He X."/>
            <person name="Zhang G.Q."/>
            <person name="Liu Z.J."/>
            <person name="Xu Q."/>
        </authorList>
    </citation>
    <scope>NUCLEOTIDE SEQUENCE [LARGE SCALE GENOMIC DNA]</scope>
    <source>
        <strain evidence="1">GZMU011</strain>
    </source>
</reference>